<reference evidence="3 4" key="1">
    <citation type="submission" date="2019-09" db="EMBL/GenBank/DDBJ databases">
        <authorList>
            <person name="Brejova B."/>
        </authorList>
    </citation>
    <scope>NUCLEOTIDE SEQUENCE [LARGE SCALE GENOMIC DNA]</scope>
</reference>
<dbReference type="InterPro" id="IPR046348">
    <property type="entry name" value="SIS_dom_sf"/>
</dbReference>
<dbReference type="GeneID" id="43583424"/>
<dbReference type="PANTHER" id="PTHR38418:SF2">
    <property type="entry name" value="SUGAR ISOMERASE, KPSF_GUTQ (AFU_ORTHOLOGUE AFUA_6G08860)"/>
    <property type="match status" value="1"/>
</dbReference>
<proteinExistence type="predicted"/>
<dbReference type="PROSITE" id="PS51464">
    <property type="entry name" value="SIS"/>
    <property type="match status" value="1"/>
</dbReference>
<dbReference type="RefSeq" id="XP_031855215.1">
    <property type="nucleotide sequence ID" value="XM_031999324.1"/>
</dbReference>
<dbReference type="Gene3D" id="3.40.50.10490">
    <property type="entry name" value="Glucose-6-phosphate isomerase like protein, domain 1"/>
    <property type="match status" value="1"/>
</dbReference>
<feature type="compositionally biased region" description="Basic and acidic residues" evidence="1">
    <location>
        <begin position="248"/>
        <end position="264"/>
    </location>
</feature>
<feature type="domain" description="SIS" evidence="2">
    <location>
        <begin position="82"/>
        <end position="228"/>
    </location>
</feature>
<organism evidence="3 4">
    <name type="scientific">Magnusiomyces paraingens</name>
    <dbReference type="NCBI Taxonomy" id="2606893"/>
    <lineage>
        <taxon>Eukaryota</taxon>
        <taxon>Fungi</taxon>
        <taxon>Dikarya</taxon>
        <taxon>Ascomycota</taxon>
        <taxon>Saccharomycotina</taxon>
        <taxon>Dipodascomycetes</taxon>
        <taxon>Dipodascales</taxon>
        <taxon>Dipodascaceae</taxon>
        <taxon>Magnusiomyces</taxon>
    </lineage>
</organism>
<dbReference type="CDD" id="cd05014">
    <property type="entry name" value="SIS_Kpsf"/>
    <property type="match status" value="1"/>
</dbReference>
<evidence type="ECO:0000313" key="4">
    <source>
        <dbReference type="Proteomes" id="UP000398389"/>
    </source>
</evidence>
<dbReference type="SUPFAM" id="SSF53697">
    <property type="entry name" value="SIS domain"/>
    <property type="match status" value="1"/>
</dbReference>
<dbReference type="AlphaFoldDB" id="A0A5E8BVI5"/>
<keyword evidence="4" id="KW-1185">Reference proteome</keyword>
<evidence type="ECO:0000313" key="3">
    <source>
        <dbReference type="EMBL" id="VVT55463.1"/>
    </source>
</evidence>
<protein>
    <recommendedName>
        <fullName evidence="2">SIS domain-containing protein</fullName>
    </recommendedName>
</protein>
<dbReference type="PANTHER" id="PTHR38418">
    <property type="entry name" value="SUGAR ISOMERASE, KPSF/GUTQ (AFU_ORTHOLOGUE AFUA_6G08860)"/>
    <property type="match status" value="1"/>
</dbReference>
<gene>
    <name evidence="3" type="ORF">SAPINGB_P004609</name>
</gene>
<name>A0A5E8BVI5_9ASCO</name>
<evidence type="ECO:0000259" key="2">
    <source>
        <dbReference type="PROSITE" id="PS51464"/>
    </source>
</evidence>
<dbReference type="Pfam" id="PF01380">
    <property type="entry name" value="SIS"/>
    <property type="match status" value="1"/>
</dbReference>
<dbReference type="InterPro" id="IPR035474">
    <property type="entry name" value="SIS_Kpsf"/>
</dbReference>
<feature type="region of interest" description="Disordered" evidence="1">
    <location>
        <begin position="246"/>
        <end position="273"/>
    </location>
</feature>
<dbReference type="OrthoDB" id="1872003at2759"/>
<sequence>MNTAFLNPNAAVPSASHNCFSIVAPSSTVTPITPPSETTPSSIMATAQTVLRAQAQALEHIAGLYTADSHTQSQFFLSLQYLHNAILSNGKIVITGMGKSFKIAEKLVATLNSLGIHAAPLHPSDALHGDLGVIKATDAIIMITASGNTPELLALVPHIPAGIPVLCLTNTPNSPLAAAHASATLSAHIPTHLSEKAVYGLPAPTTSTTACLAVGDAVCITLAEMLEADVRQRSRSFARWHPGGAIGKDFKKEGGRKSDSKDDNGNNDEDDDLAQERRLHSIQRKIVPWRNVAQIETAQDLSEVQFLRSCAGKPWAIVDSRYLVATSPVVDALEGEISVVEALTKDPNVPRQDLFLVHKHKETQLDTFDIDEYELALILDAEGKYCGIYDGRT</sequence>
<accession>A0A5E8BVI5</accession>
<dbReference type="Proteomes" id="UP000398389">
    <property type="component" value="Unassembled WGS sequence"/>
</dbReference>
<evidence type="ECO:0000256" key="1">
    <source>
        <dbReference type="SAM" id="MobiDB-lite"/>
    </source>
</evidence>
<dbReference type="EMBL" id="CABVLU010000003">
    <property type="protein sequence ID" value="VVT55463.1"/>
    <property type="molecule type" value="Genomic_DNA"/>
</dbReference>
<dbReference type="InterPro" id="IPR001347">
    <property type="entry name" value="SIS_dom"/>
</dbReference>
<dbReference type="GO" id="GO:1901135">
    <property type="term" value="P:carbohydrate derivative metabolic process"/>
    <property type="evidence" value="ECO:0007669"/>
    <property type="project" value="InterPro"/>
</dbReference>
<dbReference type="GO" id="GO:0097367">
    <property type="term" value="F:carbohydrate derivative binding"/>
    <property type="evidence" value="ECO:0007669"/>
    <property type="project" value="InterPro"/>
</dbReference>